<reference evidence="1 2" key="1">
    <citation type="journal article" date="2007" name="Nature">
        <title>Evolution of genes and genomes on the Drosophila phylogeny.</title>
        <authorList>
            <consortium name="Drosophila 12 Genomes Consortium"/>
            <person name="Clark A.G."/>
            <person name="Eisen M.B."/>
            <person name="Smith D.R."/>
            <person name="Bergman C.M."/>
            <person name="Oliver B."/>
            <person name="Markow T.A."/>
            <person name="Kaufman T.C."/>
            <person name="Kellis M."/>
            <person name="Gelbart W."/>
            <person name="Iyer V.N."/>
            <person name="Pollard D.A."/>
            <person name="Sackton T.B."/>
            <person name="Larracuente A.M."/>
            <person name="Singh N.D."/>
            <person name="Abad J.P."/>
            <person name="Abt D.N."/>
            <person name="Adryan B."/>
            <person name="Aguade M."/>
            <person name="Akashi H."/>
            <person name="Anderson W.W."/>
            <person name="Aquadro C.F."/>
            <person name="Ardell D.H."/>
            <person name="Arguello R."/>
            <person name="Artieri C.G."/>
            <person name="Barbash D.A."/>
            <person name="Barker D."/>
            <person name="Barsanti P."/>
            <person name="Batterham P."/>
            <person name="Batzoglou S."/>
            <person name="Begun D."/>
            <person name="Bhutkar A."/>
            <person name="Blanco E."/>
            <person name="Bosak S.A."/>
            <person name="Bradley R.K."/>
            <person name="Brand A.D."/>
            <person name="Brent M.R."/>
            <person name="Brooks A.N."/>
            <person name="Brown R.H."/>
            <person name="Butlin R.K."/>
            <person name="Caggese C."/>
            <person name="Calvi B.R."/>
            <person name="Bernardo de Carvalho A."/>
            <person name="Caspi A."/>
            <person name="Castrezana S."/>
            <person name="Celniker S.E."/>
            <person name="Chang J.L."/>
            <person name="Chapple C."/>
            <person name="Chatterji S."/>
            <person name="Chinwalla A."/>
            <person name="Civetta A."/>
            <person name="Clifton S.W."/>
            <person name="Comeron J.M."/>
            <person name="Costello J.C."/>
            <person name="Coyne J.A."/>
            <person name="Daub J."/>
            <person name="David R.G."/>
            <person name="Delcher A.L."/>
            <person name="Delehaunty K."/>
            <person name="Do C.B."/>
            <person name="Ebling H."/>
            <person name="Edwards K."/>
            <person name="Eickbush T."/>
            <person name="Evans J.D."/>
            <person name="Filipski A."/>
            <person name="Findeiss S."/>
            <person name="Freyhult E."/>
            <person name="Fulton L."/>
            <person name="Fulton R."/>
            <person name="Garcia A.C."/>
            <person name="Gardiner A."/>
            <person name="Garfield D.A."/>
            <person name="Garvin B.E."/>
            <person name="Gibson G."/>
            <person name="Gilbert D."/>
            <person name="Gnerre S."/>
            <person name="Godfrey J."/>
            <person name="Good R."/>
            <person name="Gotea V."/>
            <person name="Gravely B."/>
            <person name="Greenberg A.J."/>
            <person name="Griffiths-Jones S."/>
            <person name="Gross S."/>
            <person name="Guigo R."/>
            <person name="Gustafson E.A."/>
            <person name="Haerty W."/>
            <person name="Hahn M.W."/>
            <person name="Halligan D.L."/>
            <person name="Halpern A.L."/>
            <person name="Halter G.M."/>
            <person name="Han M.V."/>
            <person name="Heger A."/>
            <person name="Hillier L."/>
            <person name="Hinrichs A.S."/>
            <person name="Holmes I."/>
            <person name="Hoskins R.A."/>
            <person name="Hubisz M.J."/>
            <person name="Hultmark D."/>
            <person name="Huntley M.A."/>
            <person name="Jaffe D.B."/>
            <person name="Jagadeeshan S."/>
            <person name="Jeck W.R."/>
            <person name="Johnson J."/>
            <person name="Jones C.D."/>
            <person name="Jordan W.C."/>
            <person name="Karpen G.H."/>
            <person name="Kataoka E."/>
            <person name="Keightley P.D."/>
            <person name="Kheradpour P."/>
            <person name="Kirkness E.F."/>
            <person name="Koerich L.B."/>
            <person name="Kristiansen K."/>
            <person name="Kudrna D."/>
            <person name="Kulathinal R.J."/>
            <person name="Kumar S."/>
            <person name="Kwok R."/>
            <person name="Lander E."/>
            <person name="Langley C.H."/>
            <person name="Lapoint R."/>
            <person name="Lazzaro B.P."/>
            <person name="Lee S.J."/>
            <person name="Levesque L."/>
            <person name="Li R."/>
            <person name="Lin C.F."/>
            <person name="Lin M.F."/>
            <person name="Lindblad-Toh K."/>
            <person name="Llopart A."/>
            <person name="Long M."/>
            <person name="Low L."/>
            <person name="Lozovsky E."/>
            <person name="Lu J."/>
            <person name="Luo M."/>
            <person name="Machado C.A."/>
            <person name="Makalowski W."/>
            <person name="Marzo M."/>
            <person name="Matsuda M."/>
            <person name="Matzkin L."/>
            <person name="McAllister B."/>
            <person name="McBride C.S."/>
            <person name="McKernan B."/>
            <person name="McKernan K."/>
            <person name="Mendez-Lago M."/>
            <person name="Minx P."/>
            <person name="Mollenhauer M.U."/>
            <person name="Montooth K."/>
            <person name="Mount S.M."/>
            <person name="Mu X."/>
            <person name="Myers E."/>
            <person name="Negre B."/>
            <person name="Newfeld S."/>
            <person name="Nielsen R."/>
            <person name="Noor M.A."/>
            <person name="O'Grady P."/>
            <person name="Pachter L."/>
            <person name="Papaceit M."/>
            <person name="Parisi M.J."/>
            <person name="Parisi M."/>
            <person name="Parts L."/>
            <person name="Pedersen J.S."/>
            <person name="Pesole G."/>
            <person name="Phillippy A.M."/>
            <person name="Ponting C.P."/>
            <person name="Pop M."/>
            <person name="Porcelli D."/>
            <person name="Powell J.R."/>
            <person name="Prohaska S."/>
            <person name="Pruitt K."/>
            <person name="Puig M."/>
            <person name="Quesneville H."/>
            <person name="Ram K.R."/>
            <person name="Rand D."/>
            <person name="Rasmussen M.D."/>
            <person name="Reed L.K."/>
            <person name="Reenan R."/>
            <person name="Reily A."/>
            <person name="Remington K.A."/>
            <person name="Rieger T.T."/>
            <person name="Ritchie M.G."/>
            <person name="Robin C."/>
            <person name="Rogers Y.H."/>
            <person name="Rohde C."/>
            <person name="Rozas J."/>
            <person name="Rubenfield M.J."/>
            <person name="Ruiz A."/>
            <person name="Russo S."/>
            <person name="Salzberg S.L."/>
            <person name="Sanchez-Gracia A."/>
            <person name="Saranga D.J."/>
            <person name="Sato H."/>
            <person name="Schaeffer S.W."/>
            <person name="Schatz M.C."/>
            <person name="Schlenke T."/>
            <person name="Schwartz R."/>
            <person name="Segarra C."/>
            <person name="Singh R.S."/>
            <person name="Sirot L."/>
            <person name="Sirota M."/>
            <person name="Sisneros N.B."/>
            <person name="Smith C.D."/>
            <person name="Smith T.F."/>
            <person name="Spieth J."/>
            <person name="Stage D.E."/>
            <person name="Stark A."/>
            <person name="Stephan W."/>
            <person name="Strausberg R.L."/>
            <person name="Strempel S."/>
            <person name="Sturgill D."/>
            <person name="Sutton G."/>
            <person name="Sutton G.G."/>
            <person name="Tao W."/>
            <person name="Teichmann S."/>
            <person name="Tobari Y.N."/>
            <person name="Tomimura Y."/>
            <person name="Tsolas J.M."/>
            <person name="Valente V.L."/>
            <person name="Venter E."/>
            <person name="Venter J.C."/>
            <person name="Vicario S."/>
            <person name="Vieira F.G."/>
            <person name="Vilella A.J."/>
            <person name="Villasante A."/>
            <person name="Walenz B."/>
            <person name="Wang J."/>
            <person name="Wasserman M."/>
            <person name="Watts T."/>
            <person name="Wilson D."/>
            <person name="Wilson R.K."/>
            <person name="Wing R.A."/>
            <person name="Wolfner M.F."/>
            <person name="Wong A."/>
            <person name="Wong G.K."/>
            <person name="Wu C.I."/>
            <person name="Wu G."/>
            <person name="Yamamoto D."/>
            <person name="Yang H.P."/>
            <person name="Yang S.P."/>
            <person name="Yorke J.A."/>
            <person name="Yoshida K."/>
            <person name="Zdobnov E."/>
            <person name="Zhang P."/>
            <person name="Zhang Y."/>
            <person name="Zimin A.V."/>
            <person name="Baldwin J."/>
            <person name="Abdouelleil A."/>
            <person name="Abdulkadir J."/>
            <person name="Abebe A."/>
            <person name="Abera B."/>
            <person name="Abreu J."/>
            <person name="Acer S.C."/>
            <person name="Aftuck L."/>
            <person name="Alexander A."/>
            <person name="An P."/>
            <person name="Anderson E."/>
            <person name="Anderson S."/>
            <person name="Arachi H."/>
            <person name="Azer M."/>
            <person name="Bachantsang P."/>
            <person name="Barry A."/>
            <person name="Bayul T."/>
            <person name="Berlin A."/>
            <person name="Bessette D."/>
            <person name="Bloom T."/>
            <person name="Blye J."/>
            <person name="Boguslavskiy L."/>
            <person name="Bonnet C."/>
            <person name="Boukhgalter B."/>
            <person name="Bourzgui I."/>
            <person name="Brown A."/>
            <person name="Cahill P."/>
            <person name="Channer S."/>
            <person name="Cheshatsang Y."/>
            <person name="Chuda L."/>
            <person name="Citroen M."/>
            <person name="Collymore A."/>
            <person name="Cooke P."/>
            <person name="Costello M."/>
            <person name="D'Aco K."/>
            <person name="Daza R."/>
            <person name="De Haan G."/>
            <person name="DeGray S."/>
            <person name="DeMaso C."/>
            <person name="Dhargay N."/>
            <person name="Dooley K."/>
            <person name="Dooley E."/>
            <person name="Doricent M."/>
            <person name="Dorje P."/>
            <person name="Dorjee K."/>
            <person name="Dupes A."/>
            <person name="Elong R."/>
            <person name="Falk J."/>
            <person name="Farina A."/>
            <person name="Faro S."/>
            <person name="Ferguson D."/>
            <person name="Fisher S."/>
            <person name="Foley C.D."/>
            <person name="Franke A."/>
            <person name="Friedrich D."/>
            <person name="Gadbois L."/>
            <person name="Gearin G."/>
            <person name="Gearin C.R."/>
            <person name="Giannoukos G."/>
            <person name="Goode T."/>
            <person name="Graham J."/>
            <person name="Grandbois E."/>
            <person name="Grewal S."/>
            <person name="Gyaltsen K."/>
            <person name="Hafez N."/>
            <person name="Hagos B."/>
            <person name="Hall J."/>
            <person name="Henson C."/>
            <person name="Hollinger A."/>
            <person name="Honan T."/>
            <person name="Huard M.D."/>
            <person name="Hughes L."/>
            <person name="Hurhula B."/>
            <person name="Husby M.E."/>
            <person name="Kamat A."/>
            <person name="Kanga B."/>
            <person name="Kashin S."/>
            <person name="Khazanovich D."/>
            <person name="Kisner P."/>
            <person name="Lance K."/>
            <person name="Lara M."/>
            <person name="Lee W."/>
            <person name="Lennon N."/>
            <person name="Letendre F."/>
            <person name="LeVine R."/>
            <person name="Lipovsky A."/>
            <person name="Liu X."/>
            <person name="Liu J."/>
            <person name="Liu S."/>
            <person name="Lokyitsang T."/>
            <person name="Lokyitsang Y."/>
            <person name="Lubonja R."/>
            <person name="Lui A."/>
            <person name="MacDonald P."/>
            <person name="Magnisalis V."/>
            <person name="Maru K."/>
            <person name="Matthews C."/>
            <person name="McCusker W."/>
            <person name="McDonough S."/>
            <person name="Mehta T."/>
            <person name="Meldrim J."/>
            <person name="Meneus L."/>
            <person name="Mihai O."/>
            <person name="Mihalev A."/>
            <person name="Mihova T."/>
            <person name="Mittelman R."/>
            <person name="Mlenga V."/>
            <person name="Montmayeur A."/>
            <person name="Mulrain L."/>
            <person name="Navidi A."/>
            <person name="Naylor J."/>
            <person name="Negash T."/>
            <person name="Nguyen T."/>
            <person name="Nguyen N."/>
            <person name="Nicol R."/>
            <person name="Norbu C."/>
            <person name="Norbu N."/>
            <person name="Novod N."/>
            <person name="O'Neill B."/>
            <person name="Osman S."/>
            <person name="Markiewicz E."/>
            <person name="Oyono O.L."/>
            <person name="Patti C."/>
            <person name="Phunkhang P."/>
            <person name="Pierre F."/>
            <person name="Priest M."/>
            <person name="Raghuraman S."/>
            <person name="Rege F."/>
            <person name="Reyes R."/>
            <person name="Rise C."/>
            <person name="Rogov P."/>
            <person name="Ross K."/>
            <person name="Ryan E."/>
            <person name="Settipalli S."/>
            <person name="Shea T."/>
            <person name="Sherpa N."/>
            <person name="Shi L."/>
            <person name="Shih D."/>
            <person name="Sparrow T."/>
            <person name="Spaulding J."/>
            <person name="Stalker J."/>
            <person name="Stange-Thomann N."/>
            <person name="Stavropoulos S."/>
            <person name="Stone C."/>
            <person name="Strader C."/>
            <person name="Tesfaye S."/>
            <person name="Thomson T."/>
            <person name="Thoulutsang Y."/>
            <person name="Thoulutsang D."/>
            <person name="Topham K."/>
            <person name="Topping I."/>
            <person name="Tsamla T."/>
            <person name="Vassiliev H."/>
            <person name="Vo A."/>
            <person name="Wangchuk T."/>
            <person name="Wangdi T."/>
            <person name="Weiand M."/>
            <person name="Wilkinson J."/>
            <person name="Wilson A."/>
            <person name="Yadav S."/>
            <person name="Young G."/>
            <person name="Yu Q."/>
            <person name="Zembek L."/>
            <person name="Zhong D."/>
            <person name="Zimmer A."/>
            <person name="Zwirko Z."/>
            <person name="Jaffe D.B."/>
            <person name="Alvarez P."/>
            <person name="Brockman W."/>
            <person name="Butler J."/>
            <person name="Chin C."/>
            <person name="Gnerre S."/>
            <person name="Grabherr M."/>
            <person name="Kleber M."/>
            <person name="Mauceli E."/>
            <person name="MacCallum I."/>
        </authorList>
    </citation>
    <scope>NUCLEOTIDE SEQUENCE [LARGE SCALE GENOMIC DNA]</scope>
    <source>
        <strain evidence="2">Tucson 15010-1051.87</strain>
    </source>
</reference>
<evidence type="ECO:0000313" key="1">
    <source>
        <dbReference type="EMBL" id="KRF83679.1"/>
    </source>
</evidence>
<gene>
    <name evidence="1" type="primary">Dvir\GJ25938</name>
    <name evidence="1" type="ORF">Dvir_GJ25938</name>
</gene>
<sequence>MVGLRAQRPTQIVATFDLSKTPHRHIDSALPLAGANQMHAKMKIQPELNLIQSEPSRTLYWIYRNGFKLHNEPQNQLTDASVA</sequence>
<dbReference type="EMBL" id="CH940650">
    <property type="protein sequence ID" value="KRF83679.1"/>
    <property type="molecule type" value="Genomic_DNA"/>
</dbReference>
<dbReference type="Proteomes" id="UP000008792">
    <property type="component" value="Unassembled WGS sequence"/>
</dbReference>
<protein>
    <submittedName>
        <fullName evidence="1">Uncharacterized protein</fullName>
    </submittedName>
</protein>
<name>A0A0Q9WRR7_DROVI</name>
<keyword evidence="2" id="KW-1185">Reference proteome</keyword>
<proteinExistence type="predicted"/>
<dbReference type="InParanoid" id="A0A0Q9WRR7"/>
<evidence type="ECO:0000313" key="2">
    <source>
        <dbReference type="Proteomes" id="UP000008792"/>
    </source>
</evidence>
<dbReference type="AlphaFoldDB" id="A0A0Q9WRR7"/>
<organism evidence="1 2">
    <name type="scientific">Drosophila virilis</name>
    <name type="common">Fruit fly</name>
    <dbReference type="NCBI Taxonomy" id="7244"/>
    <lineage>
        <taxon>Eukaryota</taxon>
        <taxon>Metazoa</taxon>
        <taxon>Ecdysozoa</taxon>
        <taxon>Arthropoda</taxon>
        <taxon>Hexapoda</taxon>
        <taxon>Insecta</taxon>
        <taxon>Pterygota</taxon>
        <taxon>Neoptera</taxon>
        <taxon>Endopterygota</taxon>
        <taxon>Diptera</taxon>
        <taxon>Brachycera</taxon>
        <taxon>Muscomorpha</taxon>
        <taxon>Ephydroidea</taxon>
        <taxon>Drosophilidae</taxon>
        <taxon>Drosophila</taxon>
    </lineage>
</organism>
<accession>A0A0Q9WRR7</accession>